<evidence type="ECO:0000256" key="9">
    <source>
        <dbReference type="HAMAP-Rule" id="MF_01148"/>
    </source>
</evidence>
<dbReference type="GO" id="GO:0005886">
    <property type="term" value="C:plasma membrane"/>
    <property type="evidence" value="ECO:0007669"/>
    <property type="project" value="UniProtKB-SubCell"/>
</dbReference>
<comment type="subcellular location">
    <subcellularLocation>
        <location evidence="1 9">Cell membrane</location>
        <topology evidence="1 9">Multi-pass membrane protein</topology>
    </subcellularLocation>
</comment>
<comment type="similarity">
    <text evidence="2 9">Belongs to the CN hydrolase family. Apolipoprotein N-acyltransferase subfamily.</text>
</comment>
<feature type="domain" description="CN hydrolase" evidence="10">
    <location>
        <begin position="275"/>
        <end position="509"/>
    </location>
</feature>
<dbReference type="EMBL" id="JADJMH010000001">
    <property type="protein sequence ID" value="MBK7673602.1"/>
    <property type="molecule type" value="Genomic_DNA"/>
</dbReference>
<dbReference type="EC" id="2.3.1.269" evidence="9"/>
<dbReference type="InterPro" id="IPR003010">
    <property type="entry name" value="C-N_Hydrolase"/>
</dbReference>
<comment type="catalytic activity">
    <reaction evidence="9">
        <text>N-terminal S-1,2-diacyl-sn-glyceryl-L-cysteinyl-[lipoprotein] + a glycerophospholipid = N-acyl-S-1,2-diacyl-sn-glyceryl-L-cysteinyl-[lipoprotein] + a 2-acyl-sn-glycero-3-phospholipid + H(+)</text>
        <dbReference type="Rhea" id="RHEA:48228"/>
        <dbReference type="Rhea" id="RHEA-COMP:14681"/>
        <dbReference type="Rhea" id="RHEA-COMP:14684"/>
        <dbReference type="ChEBI" id="CHEBI:15378"/>
        <dbReference type="ChEBI" id="CHEBI:136912"/>
        <dbReference type="ChEBI" id="CHEBI:140656"/>
        <dbReference type="ChEBI" id="CHEBI:140657"/>
        <dbReference type="ChEBI" id="CHEBI:140660"/>
        <dbReference type="EC" id="2.3.1.269"/>
    </reaction>
</comment>
<sequence length="545" mass="58814">MRRSSLKEWVSWSCALTAAVSTPWSSPASRRQAILHKTLRWRCLGALLLGAAGVAGFAPLGCFPLNWLSLGGLFALLIAEANGDRRPWHGALIGASHAFGLFLTGVSWIYVSLSVFGGMPAAVAGLATLLFCAVLALFAALAGALFVRLAAADWLRRTLLFAALWVLAECLRAWAFTGFPWLAAGYSQTPPSPLAGYAPLLGVHGVSFFSVLLGGLIFEVGRRWLSTEACGAGGWRRWCPVLPLLAIAAILVTGDRLRELRWTEAHGEPLSVALLQGNVAQEMKWRPERFADSLRIYYRLALENPAQLTVLPETALPAFLDQIPAEYLDALQQLALRREGDLLLGIPVAEGRRYFNAAISLGASGRQRYDKVHLVPFGEFVPPGFAWFMAMANIPMSDFTAGSPAQPPLRLAGQRVGVNICYEDAFGEEIIAALPAATLLVNVSNVAWFGDSLAPAQHLQIAQMRALETGRPMLRATNTGMTAIVDVDGRVLSVLPPFTRGALVSEVRGHSGSTPYIRWGNWPVIALTLLLIPLAQRPPAVGRTA</sequence>
<evidence type="ECO:0000256" key="7">
    <source>
        <dbReference type="ARBA" id="ARBA00023136"/>
    </source>
</evidence>
<reference evidence="11 12" key="1">
    <citation type="submission" date="2020-10" db="EMBL/GenBank/DDBJ databases">
        <title>Connecting structure to function with the recovery of over 1000 high-quality activated sludge metagenome-assembled genomes encoding full-length rRNA genes using long-read sequencing.</title>
        <authorList>
            <person name="Singleton C.M."/>
            <person name="Petriglieri F."/>
            <person name="Kristensen J.M."/>
            <person name="Kirkegaard R.H."/>
            <person name="Michaelsen T.Y."/>
            <person name="Andersen M.H."/>
            <person name="Karst S.M."/>
            <person name="Dueholm M.S."/>
            <person name="Nielsen P.H."/>
            <person name="Albertsen M."/>
        </authorList>
    </citation>
    <scope>NUCLEOTIDE SEQUENCE [LARGE SCALE GENOMIC DNA]</scope>
    <source>
        <strain evidence="11">EsbW_18-Q3-R4-48_BATAC.285</strain>
    </source>
</reference>
<keyword evidence="3 9" id="KW-1003">Cell membrane</keyword>
<organism evidence="11 12">
    <name type="scientific">Candidatus Accumulibacter proximus</name>
    <dbReference type="NCBI Taxonomy" id="2954385"/>
    <lineage>
        <taxon>Bacteria</taxon>
        <taxon>Pseudomonadati</taxon>
        <taxon>Pseudomonadota</taxon>
        <taxon>Betaproteobacteria</taxon>
        <taxon>Candidatus Accumulibacter</taxon>
    </lineage>
</organism>
<dbReference type="SUPFAM" id="SSF56317">
    <property type="entry name" value="Carbon-nitrogen hydrolase"/>
    <property type="match status" value="1"/>
</dbReference>
<dbReference type="PANTHER" id="PTHR38686:SF1">
    <property type="entry name" value="APOLIPOPROTEIN N-ACYLTRANSFERASE"/>
    <property type="match status" value="1"/>
</dbReference>
<evidence type="ECO:0000256" key="5">
    <source>
        <dbReference type="ARBA" id="ARBA00022692"/>
    </source>
</evidence>
<keyword evidence="8 9" id="KW-0012">Acyltransferase</keyword>
<dbReference type="Gene3D" id="3.60.110.10">
    <property type="entry name" value="Carbon-nitrogen hydrolase"/>
    <property type="match status" value="1"/>
</dbReference>
<comment type="function">
    <text evidence="9">Catalyzes the phospholipid dependent N-acylation of the N-terminal cysteine of apolipoprotein, the last step in lipoprotein maturation.</text>
</comment>
<evidence type="ECO:0000256" key="4">
    <source>
        <dbReference type="ARBA" id="ARBA00022679"/>
    </source>
</evidence>
<comment type="caution">
    <text evidence="9">Lacks conserved residue(s) required for the propagation of feature annotation.</text>
</comment>
<dbReference type="InterPro" id="IPR045378">
    <property type="entry name" value="LNT_N"/>
</dbReference>
<dbReference type="InterPro" id="IPR036526">
    <property type="entry name" value="C-N_Hydrolase_sf"/>
</dbReference>
<evidence type="ECO:0000313" key="12">
    <source>
        <dbReference type="Proteomes" id="UP000697998"/>
    </source>
</evidence>
<dbReference type="Proteomes" id="UP000697998">
    <property type="component" value="Unassembled WGS sequence"/>
</dbReference>
<dbReference type="PROSITE" id="PS50263">
    <property type="entry name" value="CN_HYDROLASE"/>
    <property type="match status" value="1"/>
</dbReference>
<dbReference type="AlphaFoldDB" id="A0A935PVS6"/>
<evidence type="ECO:0000256" key="3">
    <source>
        <dbReference type="ARBA" id="ARBA00022475"/>
    </source>
</evidence>
<evidence type="ECO:0000256" key="2">
    <source>
        <dbReference type="ARBA" id="ARBA00010065"/>
    </source>
</evidence>
<feature type="transmembrane region" description="Helical" evidence="9">
    <location>
        <begin position="123"/>
        <end position="147"/>
    </location>
</feature>
<feature type="transmembrane region" description="Helical" evidence="9">
    <location>
        <begin position="194"/>
        <end position="218"/>
    </location>
</feature>
<protein>
    <recommendedName>
        <fullName evidence="9">Apolipoprotein N-acyltransferase</fullName>
        <shortName evidence="9">ALP N-acyltransferase</shortName>
        <ecNumber evidence="9">2.3.1.269</ecNumber>
    </recommendedName>
</protein>
<keyword evidence="4 9" id="KW-0808">Transferase</keyword>
<dbReference type="CDD" id="cd07571">
    <property type="entry name" value="ALP_N-acyl_transferase"/>
    <property type="match status" value="1"/>
</dbReference>
<evidence type="ECO:0000259" key="10">
    <source>
        <dbReference type="PROSITE" id="PS50263"/>
    </source>
</evidence>
<proteinExistence type="inferred from homology"/>
<dbReference type="GO" id="GO:0016410">
    <property type="term" value="F:N-acyltransferase activity"/>
    <property type="evidence" value="ECO:0007669"/>
    <property type="project" value="UniProtKB-UniRule"/>
</dbReference>
<dbReference type="GO" id="GO:0042158">
    <property type="term" value="P:lipoprotein biosynthetic process"/>
    <property type="evidence" value="ECO:0007669"/>
    <property type="project" value="UniProtKB-UniRule"/>
</dbReference>
<feature type="transmembrane region" description="Helical" evidence="9">
    <location>
        <begin position="159"/>
        <end position="182"/>
    </location>
</feature>
<keyword evidence="7 9" id="KW-0472">Membrane</keyword>
<evidence type="ECO:0000256" key="6">
    <source>
        <dbReference type="ARBA" id="ARBA00022989"/>
    </source>
</evidence>
<feature type="transmembrane region" description="Helical" evidence="9">
    <location>
        <begin position="46"/>
        <end position="79"/>
    </location>
</feature>
<gene>
    <name evidence="9 11" type="primary">lnt</name>
    <name evidence="11" type="ORF">IPJ27_01890</name>
</gene>
<dbReference type="HAMAP" id="MF_01148">
    <property type="entry name" value="Lnt"/>
    <property type="match status" value="1"/>
</dbReference>
<evidence type="ECO:0000256" key="1">
    <source>
        <dbReference type="ARBA" id="ARBA00004651"/>
    </source>
</evidence>
<dbReference type="InterPro" id="IPR004563">
    <property type="entry name" value="Apolipo_AcylTrfase"/>
</dbReference>
<dbReference type="Pfam" id="PF00795">
    <property type="entry name" value="CN_hydrolase"/>
    <property type="match status" value="1"/>
</dbReference>
<comment type="caution">
    <text evidence="11">The sequence shown here is derived from an EMBL/GenBank/DDBJ whole genome shotgun (WGS) entry which is preliminary data.</text>
</comment>
<evidence type="ECO:0000256" key="8">
    <source>
        <dbReference type="ARBA" id="ARBA00023315"/>
    </source>
</evidence>
<dbReference type="PANTHER" id="PTHR38686">
    <property type="entry name" value="APOLIPOPROTEIN N-ACYLTRANSFERASE"/>
    <property type="match status" value="1"/>
</dbReference>
<evidence type="ECO:0000313" key="11">
    <source>
        <dbReference type="EMBL" id="MBK7673602.1"/>
    </source>
</evidence>
<keyword evidence="5 9" id="KW-0812">Transmembrane</keyword>
<feature type="transmembrane region" description="Helical" evidence="9">
    <location>
        <begin position="91"/>
        <end position="111"/>
    </location>
</feature>
<keyword evidence="6 9" id="KW-1133">Transmembrane helix</keyword>
<dbReference type="NCBIfam" id="TIGR00546">
    <property type="entry name" value="lnt"/>
    <property type="match status" value="1"/>
</dbReference>
<name>A0A935PVS6_9PROT</name>
<dbReference type="Pfam" id="PF20154">
    <property type="entry name" value="LNT_N"/>
    <property type="match status" value="1"/>
</dbReference>
<comment type="pathway">
    <text evidence="9">Protein modification; lipoprotein biosynthesis (N-acyl transfer).</text>
</comment>
<accession>A0A935PVS6</accession>